<organism evidence="1 2">
    <name type="scientific">Bacillus daqingensis</name>
    <dbReference type="NCBI Taxonomy" id="872396"/>
    <lineage>
        <taxon>Bacteria</taxon>
        <taxon>Bacillati</taxon>
        <taxon>Bacillota</taxon>
        <taxon>Bacilli</taxon>
        <taxon>Bacillales</taxon>
        <taxon>Bacillaceae</taxon>
        <taxon>Bacillus</taxon>
    </lineage>
</organism>
<proteinExistence type="predicted"/>
<protein>
    <submittedName>
        <fullName evidence="1">Uncharacterized protein</fullName>
    </submittedName>
</protein>
<evidence type="ECO:0000313" key="1">
    <source>
        <dbReference type="EMBL" id="MFC4735185.1"/>
    </source>
</evidence>
<reference evidence="2" key="1">
    <citation type="journal article" date="2019" name="Int. J. Syst. Evol. Microbiol.">
        <title>The Global Catalogue of Microorganisms (GCM) 10K type strain sequencing project: providing services to taxonomists for standard genome sequencing and annotation.</title>
        <authorList>
            <consortium name="The Broad Institute Genomics Platform"/>
            <consortium name="The Broad Institute Genome Sequencing Center for Infectious Disease"/>
            <person name="Wu L."/>
            <person name="Ma J."/>
        </authorList>
    </citation>
    <scope>NUCLEOTIDE SEQUENCE [LARGE SCALE GENOMIC DNA]</scope>
    <source>
        <strain evidence="2">JCM 12165</strain>
    </source>
</reference>
<dbReference type="RefSeq" id="WP_377907811.1">
    <property type="nucleotide sequence ID" value="NZ_JBHSGK010000003.1"/>
</dbReference>
<name>A0ABV9NRX7_9BACI</name>
<dbReference type="Proteomes" id="UP001595896">
    <property type="component" value="Unassembled WGS sequence"/>
</dbReference>
<sequence>MLVFWNPIRDHKMSISFTHRDGEYDAMQLHSVERPGNLRIILEDNHFSYLYEYEESQLFPSDEVYTVVRTPEHMRTGLMEGYFEILEEEGITDKFWPFFKVKHSSLLTWTRNAVDIHMPKEKKPNHHVYITVDEVIEVIADRDPKVTIQKIDK</sequence>
<gene>
    <name evidence="1" type="ORF">ACFO4L_01190</name>
</gene>
<accession>A0ABV9NRX7</accession>
<dbReference type="EMBL" id="JBHSGK010000003">
    <property type="protein sequence ID" value="MFC4735185.1"/>
    <property type="molecule type" value="Genomic_DNA"/>
</dbReference>
<keyword evidence="2" id="KW-1185">Reference proteome</keyword>
<comment type="caution">
    <text evidence="1">The sequence shown here is derived from an EMBL/GenBank/DDBJ whole genome shotgun (WGS) entry which is preliminary data.</text>
</comment>
<evidence type="ECO:0000313" key="2">
    <source>
        <dbReference type="Proteomes" id="UP001595896"/>
    </source>
</evidence>